<proteinExistence type="predicted"/>
<dbReference type="PANTHER" id="PTHR13134:SF3">
    <property type="entry name" value="TRAFFICKING PROTEIN PARTICLE COMPLEX SUBUNIT 13"/>
    <property type="match status" value="1"/>
</dbReference>
<comment type="caution">
    <text evidence="2">The sequence shown here is derived from an EMBL/GenBank/DDBJ whole genome shotgun (WGS) entry which is preliminary data.</text>
</comment>
<organism evidence="2 3">
    <name type="scientific">Timema podura</name>
    <name type="common">Walking stick</name>
    <dbReference type="NCBI Taxonomy" id="61482"/>
    <lineage>
        <taxon>Eukaryota</taxon>
        <taxon>Metazoa</taxon>
        <taxon>Ecdysozoa</taxon>
        <taxon>Arthropoda</taxon>
        <taxon>Hexapoda</taxon>
        <taxon>Insecta</taxon>
        <taxon>Pterygota</taxon>
        <taxon>Neoptera</taxon>
        <taxon>Polyneoptera</taxon>
        <taxon>Phasmatodea</taxon>
        <taxon>Timematodea</taxon>
        <taxon>Timematoidea</taxon>
        <taxon>Timematidae</taxon>
        <taxon>Timema</taxon>
    </lineage>
</organism>
<evidence type="ECO:0000313" key="3">
    <source>
        <dbReference type="Proteomes" id="UP001153148"/>
    </source>
</evidence>
<dbReference type="InterPro" id="IPR055428">
    <property type="entry name" value="TRAPPC13_C"/>
</dbReference>
<evidence type="ECO:0000313" key="2">
    <source>
        <dbReference type="EMBL" id="CAG2061883.1"/>
    </source>
</evidence>
<dbReference type="Pfam" id="PF23643">
    <property type="entry name" value="TRAPPC13_C"/>
    <property type="match status" value="1"/>
</dbReference>
<dbReference type="PANTHER" id="PTHR13134">
    <property type="entry name" value="TRAFFICKING PROTEIN PARTICLE COMPLEX SUBUNIT 13"/>
    <property type="match status" value="1"/>
</dbReference>
<sequence length="121" mass="13330">MEEGKQCYSEHPDYGDIRLSVQQLPNIVFLDEAFSLTCKIINTCERSMELIVSLEPGIGPYVGLVWSGVSGRHLGKLEPRDSLELPLCLVPLAAGLQVGSTWSSCANYSEIPFWRGVGMVE</sequence>
<name>A0ABN7P1T4_TIMPD</name>
<reference evidence="2" key="1">
    <citation type="submission" date="2021-03" db="EMBL/GenBank/DDBJ databases">
        <authorList>
            <person name="Tran Van P."/>
        </authorList>
    </citation>
    <scope>NUCLEOTIDE SEQUENCE</scope>
</reference>
<dbReference type="InterPro" id="IPR010378">
    <property type="entry name" value="TRAPPC13"/>
</dbReference>
<gene>
    <name evidence="2" type="ORF">TPAB3V08_LOCUS8836</name>
</gene>
<protein>
    <recommendedName>
        <fullName evidence="1">Trafficking protein particle complex subunit 13 C-terminal domain-containing protein</fullName>
    </recommendedName>
</protein>
<accession>A0ABN7P1T4</accession>
<dbReference type="EMBL" id="CAJPIN010017646">
    <property type="protein sequence ID" value="CAG2061883.1"/>
    <property type="molecule type" value="Genomic_DNA"/>
</dbReference>
<dbReference type="Proteomes" id="UP001153148">
    <property type="component" value="Unassembled WGS sequence"/>
</dbReference>
<feature type="domain" description="Trafficking protein particle complex subunit 13 C-terminal" evidence="1">
    <location>
        <begin position="25"/>
        <end position="98"/>
    </location>
</feature>
<keyword evidence="3" id="KW-1185">Reference proteome</keyword>
<evidence type="ECO:0000259" key="1">
    <source>
        <dbReference type="Pfam" id="PF23643"/>
    </source>
</evidence>